<evidence type="ECO:0000313" key="3">
    <source>
        <dbReference type="Proteomes" id="UP000027725"/>
    </source>
</evidence>
<dbReference type="Gene3D" id="3.40.50.10540">
    <property type="entry name" value="Crotonobetainyl-coa:carnitine coa-transferase, domain 1"/>
    <property type="match status" value="1"/>
</dbReference>
<dbReference type="eggNOG" id="COG1804">
    <property type="taxonomic scope" value="Bacteria"/>
</dbReference>
<dbReference type="InterPro" id="IPR023606">
    <property type="entry name" value="CoA-Trfase_III_dom_1_sf"/>
</dbReference>
<organism evidence="2 3">
    <name type="scientific">Thioclava dalianensis</name>
    <dbReference type="NCBI Taxonomy" id="1185766"/>
    <lineage>
        <taxon>Bacteria</taxon>
        <taxon>Pseudomonadati</taxon>
        <taxon>Pseudomonadota</taxon>
        <taxon>Alphaproteobacteria</taxon>
        <taxon>Rhodobacterales</taxon>
        <taxon>Paracoccaceae</taxon>
        <taxon>Thioclava</taxon>
    </lineage>
</organism>
<reference evidence="2 3" key="1">
    <citation type="submission" date="2014-03" db="EMBL/GenBank/DDBJ databases">
        <title>The draft genome sequence of Thioclava dalianensis DLFJ1-1.</title>
        <authorList>
            <person name="Lai Q."/>
            <person name="Shao Z."/>
        </authorList>
    </citation>
    <scope>NUCLEOTIDE SEQUENCE [LARGE SCALE GENOMIC DNA]</scope>
    <source>
        <strain evidence="2 3">DLFJ1-1</strain>
    </source>
</reference>
<dbReference type="Proteomes" id="UP000027725">
    <property type="component" value="Unassembled WGS sequence"/>
</dbReference>
<dbReference type="PANTHER" id="PTHR48207:SF3">
    <property type="entry name" value="SUCCINATE--HYDROXYMETHYLGLUTARATE COA-TRANSFERASE"/>
    <property type="match status" value="1"/>
</dbReference>
<dbReference type="Gene3D" id="3.30.1540.10">
    <property type="entry name" value="formyl-coa transferase, domain 3"/>
    <property type="match status" value="1"/>
</dbReference>
<dbReference type="STRING" id="1185766.SAMN05216224_11064"/>
<keyword evidence="1" id="KW-0808">Transferase</keyword>
<dbReference type="Pfam" id="PF02515">
    <property type="entry name" value="CoA_transf_3"/>
    <property type="match status" value="1"/>
</dbReference>
<dbReference type="EMBL" id="JHEH01000024">
    <property type="protein sequence ID" value="KEP68751.1"/>
    <property type="molecule type" value="Genomic_DNA"/>
</dbReference>
<accession>A0A074TAG9</accession>
<name>A0A074TAG9_9RHOB</name>
<evidence type="ECO:0000313" key="2">
    <source>
        <dbReference type="EMBL" id="KEP68751.1"/>
    </source>
</evidence>
<keyword evidence="3" id="KW-1185">Reference proteome</keyword>
<dbReference type="SUPFAM" id="SSF89796">
    <property type="entry name" value="CoA-transferase family III (CaiB/BaiF)"/>
    <property type="match status" value="1"/>
</dbReference>
<proteinExistence type="predicted"/>
<dbReference type="GO" id="GO:0008410">
    <property type="term" value="F:CoA-transferase activity"/>
    <property type="evidence" value="ECO:0007669"/>
    <property type="project" value="TreeGrafter"/>
</dbReference>
<dbReference type="RefSeq" id="WP_038068053.1">
    <property type="nucleotide sequence ID" value="NZ_FOVB01000010.1"/>
</dbReference>
<comment type="caution">
    <text evidence="2">The sequence shown here is derived from an EMBL/GenBank/DDBJ whole genome shotgun (WGS) entry which is preliminary data.</text>
</comment>
<dbReference type="InterPro" id="IPR044855">
    <property type="entry name" value="CoA-Trfase_III_dom3_sf"/>
</dbReference>
<dbReference type="InterPro" id="IPR003673">
    <property type="entry name" value="CoA-Trfase_fam_III"/>
</dbReference>
<sequence length="414" mass="43732">MNTRPEAPPPLSGLRIVEIGHFIAAPFATRILGDLGAEIIKIEPPDGDPVRGWGAQSNGASLWWSVHGRNKRSVAVDLKSPEGVEAVGRIIARSDALIENQRPGGLARLGFDRKRLQELRPGLVVAHVSGYGQTGPLRDRAAFGVIGEAIGGLRHLTDHAPGTTNLPPPRVGISIGDSVAGLYAAIGVLAGLLRRDGRTGSGGAEDGDINTVDVALTEAVLSLTEGIVTEYGALGLVRQPVGARIASAAPTSAYPSADGRWVIVAANSDLLFQRLTALIGREDLAVRPELQTNAGRLKHVDELDEAISAWSRRFDAGRLTELLAKADIPSTLIYTAAEIADDPQFRARGMVREVSDPLHGDLLHPGIVPHFPDSPGTIRCTGPEVGQDTAAVLAEIAGYSQDEIKLLYQKGVIA</sequence>
<protein>
    <submittedName>
        <fullName evidence="2">Carnitine dehydratase</fullName>
    </submittedName>
</protein>
<dbReference type="InterPro" id="IPR050483">
    <property type="entry name" value="CoA-transferase_III_domain"/>
</dbReference>
<gene>
    <name evidence="2" type="ORF">DL1_08805</name>
</gene>
<evidence type="ECO:0000256" key="1">
    <source>
        <dbReference type="ARBA" id="ARBA00022679"/>
    </source>
</evidence>
<dbReference type="AlphaFoldDB" id="A0A074TAG9"/>
<dbReference type="PANTHER" id="PTHR48207">
    <property type="entry name" value="SUCCINATE--HYDROXYMETHYLGLUTARATE COA-TRANSFERASE"/>
    <property type="match status" value="1"/>
</dbReference>
<dbReference type="OrthoDB" id="7208981at2"/>